<reference evidence="1" key="1">
    <citation type="submission" date="2018-04" db="EMBL/GenBank/DDBJ databases">
        <title>WGS assembly of Panicum hallii.</title>
        <authorList>
            <person name="Lovell J."/>
            <person name="Jenkins J."/>
            <person name="Lowry D."/>
            <person name="Mamidi S."/>
            <person name="Sreedasyam A."/>
            <person name="Weng X."/>
            <person name="Barry K."/>
            <person name="Bonette J."/>
            <person name="Campitelli B."/>
            <person name="Daum C."/>
            <person name="Gordon S."/>
            <person name="Gould B."/>
            <person name="Lipzen A."/>
            <person name="Macqueen A."/>
            <person name="Palacio-Mejia J."/>
            <person name="Plott C."/>
            <person name="Shakirov E."/>
            <person name="Shu S."/>
            <person name="Yoshinaga Y."/>
            <person name="Zane M."/>
            <person name="Rokhsar D."/>
            <person name="Grimwood J."/>
            <person name="Schmutz J."/>
            <person name="Juenger T."/>
        </authorList>
    </citation>
    <scope>NUCLEOTIDE SEQUENCE [LARGE SCALE GENOMIC DNA]</scope>
    <source>
        <strain evidence="1">FIL2</strain>
    </source>
</reference>
<sequence length="70" mass="7591">MRASSLLPPVAGGSITDPSVTRIADSLKFWRPTKTRACGSSSWTITRGARRKRFAISLSDSSAIVCYDTQ</sequence>
<dbReference type="AlphaFoldDB" id="A0A2T8JCD0"/>
<dbReference type="EMBL" id="CM008049">
    <property type="protein sequence ID" value="PVH47580.1"/>
    <property type="molecule type" value="Genomic_DNA"/>
</dbReference>
<accession>A0A2T8JCD0</accession>
<name>A0A2T8JCD0_9POAL</name>
<organism evidence="1">
    <name type="scientific">Panicum hallii</name>
    <dbReference type="NCBI Taxonomy" id="206008"/>
    <lineage>
        <taxon>Eukaryota</taxon>
        <taxon>Viridiplantae</taxon>
        <taxon>Streptophyta</taxon>
        <taxon>Embryophyta</taxon>
        <taxon>Tracheophyta</taxon>
        <taxon>Spermatophyta</taxon>
        <taxon>Magnoliopsida</taxon>
        <taxon>Liliopsida</taxon>
        <taxon>Poales</taxon>
        <taxon>Poaceae</taxon>
        <taxon>PACMAD clade</taxon>
        <taxon>Panicoideae</taxon>
        <taxon>Panicodae</taxon>
        <taxon>Paniceae</taxon>
        <taxon>Panicinae</taxon>
        <taxon>Panicum</taxon>
        <taxon>Panicum sect. Panicum</taxon>
    </lineage>
</organism>
<dbReference type="Proteomes" id="UP000243499">
    <property type="component" value="Chromosome 4"/>
</dbReference>
<evidence type="ECO:0000313" key="1">
    <source>
        <dbReference type="EMBL" id="PVH47580.1"/>
    </source>
</evidence>
<proteinExistence type="predicted"/>
<gene>
    <name evidence="1" type="ORF">PAHAL_4G092700</name>
</gene>
<protein>
    <submittedName>
        <fullName evidence="1">Uncharacterized protein</fullName>
    </submittedName>
</protein>
<dbReference type="Gramene" id="PVH47580">
    <property type="protein sequence ID" value="PVH47580"/>
    <property type="gene ID" value="PAHAL_4G092700"/>
</dbReference>